<dbReference type="SUPFAM" id="SSF56719">
    <property type="entry name" value="Type II DNA topoisomerase"/>
    <property type="match status" value="1"/>
</dbReference>
<feature type="region of interest" description="Disordered" evidence="9">
    <location>
        <begin position="913"/>
        <end position="950"/>
    </location>
</feature>
<keyword evidence="8" id="KW-0175">Coiled coil</keyword>
<dbReference type="PANTHER" id="PTHR43493:SF5">
    <property type="entry name" value="DNA GYRASE SUBUNIT A, CHLOROPLASTIC_MITOCHONDRIAL"/>
    <property type="match status" value="1"/>
</dbReference>
<dbReference type="NCBIfam" id="NF004044">
    <property type="entry name" value="PRK05561.1"/>
    <property type="match status" value="1"/>
</dbReference>
<evidence type="ECO:0000313" key="12">
    <source>
        <dbReference type="Proteomes" id="UP000316095"/>
    </source>
</evidence>
<evidence type="ECO:0000256" key="9">
    <source>
        <dbReference type="SAM" id="MobiDB-lite"/>
    </source>
</evidence>
<reference evidence="11 12" key="1">
    <citation type="submission" date="2019-02" db="EMBL/GenBank/DDBJ databases">
        <title>Deep-cultivation of Planctomycetes and their phenomic and genomic characterization uncovers novel biology.</title>
        <authorList>
            <person name="Wiegand S."/>
            <person name="Jogler M."/>
            <person name="Boedeker C."/>
            <person name="Pinto D."/>
            <person name="Vollmers J."/>
            <person name="Rivas-Marin E."/>
            <person name="Kohn T."/>
            <person name="Peeters S.H."/>
            <person name="Heuer A."/>
            <person name="Rast P."/>
            <person name="Oberbeckmann S."/>
            <person name="Bunk B."/>
            <person name="Jeske O."/>
            <person name="Meyerdierks A."/>
            <person name="Storesund J.E."/>
            <person name="Kallscheuer N."/>
            <person name="Luecker S."/>
            <person name="Lage O.M."/>
            <person name="Pohl T."/>
            <person name="Merkel B.J."/>
            <person name="Hornburger P."/>
            <person name="Mueller R.-W."/>
            <person name="Bruemmer F."/>
            <person name="Labrenz M."/>
            <person name="Spormann A.M."/>
            <person name="Op Den Camp H."/>
            <person name="Overmann J."/>
            <person name="Amann R."/>
            <person name="Jetten M.S.M."/>
            <person name="Mascher T."/>
            <person name="Medema M.H."/>
            <person name="Devos D.P."/>
            <person name="Kaster A.-K."/>
            <person name="Ovreas L."/>
            <person name="Rohde M."/>
            <person name="Galperin M.Y."/>
            <person name="Jogler C."/>
        </authorList>
    </citation>
    <scope>NUCLEOTIDE SEQUENCE [LARGE SCALE GENOMIC DNA]</scope>
    <source>
        <strain evidence="11 12">Pan54</strain>
    </source>
</reference>
<evidence type="ECO:0000256" key="2">
    <source>
        <dbReference type="ARBA" id="ARBA00008263"/>
    </source>
</evidence>
<dbReference type="NCBIfam" id="TIGR01063">
    <property type="entry name" value="gyrA"/>
    <property type="match status" value="1"/>
</dbReference>
<keyword evidence="5 7" id="KW-0238">DNA-binding</keyword>
<feature type="compositionally biased region" description="Acidic residues" evidence="9">
    <location>
        <begin position="937"/>
        <end position="950"/>
    </location>
</feature>
<evidence type="ECO:0000259" key="10">
    <source>
        <dbReference type="PROSITE" id="PS52040"/>
    </source>
</evidence>
<evidence type="ECO:0000256" key="6">
    <source>
        <dbReference type="ARBA" id="ARBA00023235"/>
    </source>
</evidence>
<name>A0A5C5XG18_9PLAN</name>
<dbReference type="PROSITE" id="PS52040">
    <property type="entry name" value="TOPO_IIA"/>
    <property type="match status" value="1"/>
</dbReference>
<keyword evidence="4 7" id="KW-0799">Topoisomerase</keyword>
<dbReference type="GO" id="GO:0009330">
    <property type="term" value="C:DNA topoisomerase type II (double strand cut, ATP-hydrolyzing) complex"/>
    <property type="evidence" value="ECO:0007669"/>
    <property type="project" value="TreeGrafter"/>
</dbReference>
<keyword evidence="12" id="KW-1185">Reference proteome</keyword>
<dbReference type="Pfam" id="PF03989">
    <property type="entry name" value="DNA_gyraseA_C"/>
    <property type="match status" value="6"/>
</dbReference>
<evidence type="ECO:0000256" key="3">
    <source>
        <dbReference type="ARBA" id="ARBA00012895"/>
    </source>
</evidence>
<feature type="region of interest" description="Disordered" evidence="9">
    <location>
        <begin position="1"/>
        <end position="20"/>
    </location>
</feature>
<dbReference type="EC" id="5.6.2.2" evidence="3"/>
<dbReference type="GO" id="GO:0003677">
    <property type="term" value="F:DNA binding"/>
    <property type="evidence" value="ECO:0007669"/>
    <property type="project" value="UniProtKB-UniRule"/>
</dbReference>
<dbReference type="InterPro" id="IPR035516">
    <property type="entry name" value="Gyrase/topoIV_suA_C"/>
</dbReference>
<feature type="domain" description="Topo IIA-type catalytic" evidence="10">
    <location>
        <begin position="50"/>
        <end position="546"/>
    </location>
</feature>
<dbReference type="Gene3D" id="3.30.1360.40">
    <property type="match status" value="1"/>
</dbReference>
<proteinExistence type="inferred from homology"/>
<feature type="compositionally biased region" description="Acidic residues" evidence="9">
    <location>
        <begin position="791"/>
        <end position="808"/>
    </location>
</feature>
<dbReference type="Gene3D" id="3.90.199.10">
    <property type="entry name" value="Topoisomerase II, domain 5"/>
    <property type="match status" value="1"/>
</dbReference>
<dbReference type="InterPro" id="IPR013760">
    <property type="entry name" value="Topo_IIA-like_dom_sf"/>
</dbReference>
<comment type="catalytic activity">
    <reaction evidence="1 7">
        <text>ATP-dependent breakage, passage and rejoining of double-stranded DNA.</text>
        <dbReference type="EC" id="5.6.2.2"/>
    </reaction>
</comment>
<dbReference type="InterPro" id="IPR013758">
    <property type="entry name" value="Topo_IIA_A/C_ab"/>
</dbReference>
<sequence>MSNGNDDDGNLPTGKFAAPGDDRITQLDIQDEMRNSYLTYAMSVIVSRALPDVRDGLKPSQRRILVAMNDLNLGPNASRTKCSKITGETMGNYHPHGDAAIYSTLVRMAQNWAMRETLVDKQGNFGSLAGLPPAAHRYTEAKLSNVAADMLADINRDTVDFIPTYDQVRVEPTVLPARFPNLLVNGSNGIAVGMATSIPPHNLNEVSEAVKLMIDDPECSVDDLIQVLPGPDFPTGGVICGRFGIRQGYLTGRSTITLRARTHFETEKNSDVIVVTEIPYMETRDRIREKLEALVKDERVKGISRVVDLTDRKIPSWQVRLHIVLKRDADKDVVLAQLLKYSTLQTTFSVILLALVGNRPKLMSVKDMLLEFIRHRVSVIRRRTEFMLSEARKRKHTVEGMLIAQLNIDEVIDTIRKSPSRAEAKLRLRDIKVPGEMIARALGERGFTEFTREQGVQEDYSLSLNQAEAIVSMQLGSLANLEREKLGDEHSTLLDEIMECLHLLSDEANIRQAVRDEMDELQKKYPDKRRTEITDEELGDVDKDALITEAPMVVTLTRRGYIKRTELTTYKAQNRGGKGITGAKQDDEDPIQHVFVASTHSYLLFFTNLGKVYWQKVYDLPLQNRTAKGRALVNLLSLAEGEYVANCVDVREFDDERFLMMATKKGIVKKTSLTAYSRPMRGGIIAIKLDDDDQLIEVVKVSPDDDVVLSTSKGMLIRFHHEDARAMGRNTRGVKGISLSKGDHIIGMVVAEENLCLLTACENGYGKRTPFGIADSSESEEAPEGNGESSELPEEDAVEAEASEDDNSDEAKEPDLRSSMRYRRQRRGGKGLRDIRTTDRNGNVIGILAVDDDDDVLIISTGGKIQRLRAADISQVGRNTQGVRIMRLSEGDQLAALARIPALIAVDGAEDTVVADPAQEQPVTETTPEVSGGSDVPEPESDNPEQDSEA</sequence>
<dbReference type="InterPro" id="IPR013757">
    <property type="entry name" value="Topo_IIA_A_a_sf"/>
</dbReference>
<evidence type="ECO:0000256" key="4">
    <source>
        <dbReference type="ARBA" id="ARBA00023029"/>
    </source>
</evidence>
<keyword evidence="6 7" id="KW-0413">Isomerase</keyword>
<dbReference type="FunFam" id="1.10.268.10:FF:000001">
    <property type="entry name" value="DNA gyrase subunit A"/>
    <property type="match status" value="1"/>
</dbReference>
<dbReference type="RefSeq" id="WP_242631309.1">
    <property type="nucleotide sequence ID" value="NZ_SJPG01000001.1"/>
</dbReference>
<dbReference type="GO" id="GO:0005737">
    <property type="term" value="C:cytoplasm"/>
    <property type="evidence" value="ECO:0007669"/>
    <property type="project" value="TreeGrafter"/>
</dbReference>
<accession>A0A5C5XG18</accession>
<organism evidence="11 12">
    <name type="scientific">Rubinisphaera italica</name>
    <dbReference type="NCBI Taxonomy" id="2527969"/>
    <lineage>
        <taxon>Bacteria</taxon>
        <taxon>Pseudomonadati</taxon>
        <taxon>Planctomycetota</taxon>
        <taxon>Planctomycetia</taxon>
        <taxon>Planctomycetales</taxon>
        <taxon>Planctomycetaceae</taxon>
        <taxon>Rubinisphaera</taxon>
    </lineage>
</organism>
<dbReference type="EMBL" id="SJPG01000001">
    <property type="protein sequence ID" value="TWT61977.1"/>
    <property type="molecule type" value="Genomic_DNA"/>
</dbReference>
<evidence type="ECO:0000256" key="1">
    <source>
        <dbReference type="ARBA" id="ARBA00000185"/>
    </source>
</evidence>
<gene>
    <name evidence="11" type="primary">gyrA_1</name>
    <name evidence="11" type="ORF">Pan54_27160</name>
</gene>
<dbReference type="InterPro" id="IPR006691">
    <property type="entry name" value="GyrA/parC_rep"/>
</dbReference>
<dbReference type="InterPro" id="IPR050220">
    <property type="entry name" value="Type_II_DNA_Topoisomerases"/>
</dbReference>
<dbReference type="Gene3D" id="2.120.10.90">
    <property type="entry name" value="DNA gyrase/topoisomerase IV, subunit A, C-terminal"/>
    <property type="match status" value="1"/>
</dbReference>
<feature type="coiled-coil region" evidence="8">
    <location>
        <begin position="504"/>
        <end position="531"/>
    </location>
</feature>
<dbReference type="CDD" id="cd00187">
    <property type="entry name" value="TOP4c"/>
    <property type="match status" value="1"/>
</dbReference>
<comment type="similarity">
    <text evidence="2">Belongs to the type II topoisomerase GyrA/ParC subunit family.</text>
</comment>
<feature type="region of interest" description="Disordered" evidence="9">
    <location>
        <begin position="771"/>
        <end position="836"/>
    </location>
</feature>
<dbReference type="SMART" id="SM00434">
    <property type="entry name" value="TOP4c"/>
    <property type="match status" value="1"/>
</dbReference>
<dbReference type="GO" id="GO:0006265">
    <property type="term" value="P:DNA topological change"/>
    <property type="evidence" value="ECO:0007669"/>
    <property type="project" value="UniProtKB-UniRule"/>
</dbReference>
<dbReference type="NCBIfam" id="NF004043">
    <property type="entry name" value="PRK05560.1"/>
    <property type="match status" value="1"/>
</dbReference>
<comment type="caution">
    <text evidence="11">The sequence shown here is derived from an EMBL/GenBank/DDBJ whole genome shotgun (WGS) entry which is preliminary data.</text>
</comment>
<feature type="compositionally biased region" description="Basic and acidic residues" evidence="9">
    <location>
        <begin position="809"/>
        <end position="818"/>
    </location>
</feature>
<evidence type="ECO:0000313" key="11">
    <source>
        <dbReference type="EMBL" id="TWT61977.1"/>
    </source>
</evidence>
<dbReference type="Pfam" id="PF00521">
    <property type="entry name" value="DNA_topoisoIV"/>
    <property type="match status" value="1"/>
</dbReference>
<dbReference type="GO" id="GO:0005524">
    <property type="term" value="F:ATP binding"/>
    <property type="evidence" value="ECO:0007669"/>
    <property type="project" value="InterPro"/>
</dbReference>
<dbReference type="InterPro" id="IPR002205">
    <property type="entry name" value="Topo_IIA_dom_A"/>
</dbReference>
<dbReference type="PANTHER" id="PTHR43493">
    <property type="entry name" value="DNA GYRASE/TOPOISOMERASE SUBUNIT A"/>
    <property type="match status" value="1"/>
</dbReference>
<evidence type="ECO:0000256" key="7">
    <source>
        <dbReference type="PROSITE-ProRule" id="PRU01384"/>
    </source>
</evidence>
<evidence type="ECO:0000256" key="5">
    <source>
        <dbReference type="ARBA" id="ARBA00023125"/>
    </source>
</evidence>
<evidence type="ECO:0000256" key="8">
    <source>
        <dbReference type="SAM" id="Coils"/>
    </source>
</evidence>
<dbReference type="GO" id="GO:0003918">
    <property type="term" value="F:DNA topoisomerase type II (double strand cut, ATP-hydrolyzing) activity"/>
    <property type="evidence" value="ECO:0007669"/>
    <property type="project" value="UniProtKB-EC"/>
</dbReference>
<dbReference type="SUPFAM" id="SSF101904">
    <property type="entry name" value="GyrA/ParC C-terminal domain-like"/>
    <property type="match status" value="2"/>
</dbReference>
<dbReference type="AlphaFoldDB" id="A0A5C5XG18"/>
<dbReference type="Proteomes" id="UP000316095">
    <property type="component" value="Unassembled WGS sequence"/>
</dbReference>
<protein>
    <recommendedName>
        <fullName evidence="3">DNA topoisomerase (ATP-hydrolyzing)</fullName>
        <ecNumber evidence="3">5.6.2.2</ecNumber>
    </recommendedName>
</protein>
<feature type="compositionally biased region" description="Basic residues" evidence="9">
    <location>
        <begin position="820"/>
        <end position="830"/>
    </location>
</feature>
<feature type="active site" description="O-(5'-phospho-DNA)-tyrosine intermediate" evidence="7">
    <location>
        <position position="138"/>
    </location>
</feature>
<dbReference type="Gene3D" id="1.10.268.10">
    <property type="entry name" value="Topoisomerase, domain 3"/>
    <property type="match status" value="1"/>
</dbReference>